<sequence length="177" mass="20317">MTYYDVEQDMTESYFPFKQPQVILVLSSSNKSFQVPYQPPFEHQLINRLDHDARPSYVRHIPVSLSVWSWTRDAGFECLRPGEIKLLLVAFDSQLKIFYPLKNNNASADVSLSFSVPHLFDPRSDPAEGSLSLSLSLRYLFRAYVGLYDLMLSILSRSIFFSLNSIRDKAASYVDFG</sequence>
<comment type="caution">
    <text evidence="1">The sequence shown here is derived from an EMBL/GenBank/DDBJ whole genome shotgun (WGS) entry which is preliminary data.</text>
</comment>
<dbReference type="EMBL" id="BKCJ010001605">
    <property type="protein sequence ID" value="GEU42703.1"/>
    <property type="molecule type" value="Genomic_DNA"/>
</dbReference>
<name>A0A6L2K060_TANCI</name>
<proteinExistence type="predicted"/>
<gene>
    <name evidence="1" type="ORF">Tci_014681</name>
</gene>
<organism evidence="1">
    <name type="scientific">Tanacetum cinerariifolium</name>
    <name type="common">Dalmatian daisy</name>
    <name type="synonym">Chrysanthemum cinerariifolium</name>
    <dbReference type="NCBI Taxonomy" id="118510"/>
    <lineage>
        <taxon>Eukaryota</taxon>
        <taxon>Viridiplantae</taxon>
        <taxon>Streptophyta</taxon>
        <taxon>Embryophyta</taxon>
        <taxon>Tracheophyta</taxon>
        <taxon>Spermatophyta</taxon>
        <taxon>Magnoliopsida</taxon>
        <taxon>eudicotyledons</taxon>
        <taxon>Gunneridae</taxon>
        <taxon>Pentapetalae</taxon>
        <taxon>asterids</taxon>
        <taxon>campanulids</taxon>
        <taxon>Asterales</taxon>
        <taxon>Asteraceae</taxon>
        <taxon>Asteroideae</taxon>
        <taxon>Anthemideae</taxon>
        <taxon>Anthemidinae</taxon>
        <taxon>Tanacetum</taxon>
    </lineage>
</organism>
<reference evidence="1" key="1">
    <citation type="journal article" date="2019" name="Sci. Rep.">
        <title>Draft genome of Tanacetum cinerariifolium, the natural source of mosquito coil.</title>
        <authorList>
            <person name="Yamashiro T."/>
            <person name="Shiraishi A."/>
            <person name="Satake H."/>
            <person name="Nakayama K."/>
        </authorList>
    </citation>
    <scope>NUCLEOTIDE SEQUENCE</scope>
</reference>
<accession>A0A6L2K060</accession>
<protein>
    <submittedName>
        <fullName evidence="1">Uncharacterized protein</fullName>
    </submittedName>
</protein>
<evidence type="ECO:0000313" key="1">
    <source>
        <dbReference type="EMBL" id="GEU42703.1"/>
    </source>
</evidence>
<dbReference type="AlphaFoldDB" id="A0A6L2K060"/>